<dbReference type="EMBL" id="FYAH01000002">
    <property type="protein sequence ID" value="SMY16495.1"/>
    <property type="molecule type" value="Genomic_DNA"/>
</dbReference>
<keyword evidence="2" id="KW-1185">Reference proteome</keyword>
<gene>
    <name evidence="1" type="primary">ahpD</name>
    <name evidence="1" type="ORF">PAQU9191_01726</name>
</gene>
<keyword evidence="1" id="KW-0575">Peroxidase</keyword>
<keyword evidence="1" id="KW-0560">Oxidoreductase</keyword>
<dbReference type="Gene3D" id="1.20.1290.10">
    <property type="entry name" value="AhpD-like"/>
    <property type="match status" value="1"/>
</dbReference>
<protein>
    <submittedName>
        <fullName evidence="1">Alkyl hydroperoxide reductase AhpD</fullName>
        <ecNumber evidence="1">1.11.1.15</ecNumber>
    </submittedName>
</protein>
<dbReference type="GO" id="GO:0004601">
    <property type="term" value="F:peroxidase activity"/>
    <property type="evidence" value="ECO:0007669"/>
    <property type="project" value="UniProtKB-KW"/>
</dbReference>
<reference evidence="2" key="1">
    <citation type="submission" date="2017-06" db="EMBL/GenBank/DDBJ databases">
        <authorList>
            <person name="Rodrigo-Torres L."/>
            <person name="Arahal R. D."/>
            <person name="Lucena T."/>
        </authorList>
    </citation>
    <scope>NUCLEOTIDE SEQUENCE [LARGE SCALE GENOMIC DNA]</scope>
    <source>
        <strain evidence="2">type strain: CECT 9192</strain>
    </source>
</reference>
<sequence length="170" mass="19005">MPITDETCEHSELLNALISRQSLLSTNRLQSIVYAAALACQNKNVLSMIQHLVGDVTINQRQDIHHAVVRMAATNAYYMAMHSIDLKCNTSNAMQLTPLKELDVEDKTSYYYACIAACLVNKGYSCLSNHITLLRSCDESDESINMALRLVASVLAMCQSNFSNEYFLDK</sequence>
<accession>A0A1Y6KZB3</accession>
<organism evidence="1 2">
    <name type="scientific">Photobacterium aquimaris</name>
    <dbReference type="NCBI Taxonomy" id="512643"/>
    <lineage>
        <taxon>Bacteria</taxon>
        <taxon>Pseudomonadati</taxon>
        <taxon>Pseudomonadota</taxon>
        <taxon>Gammaproteobacteria</taxon>
        <taxon>Vibrionales</taxon>
        <taxon>Vibrionaceae</taxon>
        <taxon>Photobacterium</taxon>
    </lineage>
</organism>
<name>A0A1Y6KZB3_9GAMM</name>
<dbReference type="AlphaFoldDB" id="A0A1Y6KZB3"/>
<dbReference type="Proteomes" id="UP000196485">
    <property type="component" value="Unassembled WGS sequence"/>
</dbReference>
<dbReference type="RefSeq" id="WP_087820542.1">
    <property type="nucleotide sequence ID" value="NZ_FYAH01000002.1"/>
</dbReference>
<evidence type="ECO:0000313" key="2">
    <source>
        <dbReference type="Proteomes" id="UP000196485"/>
    </source>
</evidence>
<evidence type="ECO:0000313" key="1">
    <source>
        <dbReference type="EMBL" id="SMY16495.1"/>
    </source>
</evidence>
<dbReference type="EC" id="1.11.1.15" evidence="1"/>
<proteinExistence type="predicted"/>
<dbReference type="InterPro" id="IPR029032">
    <property type="entry name" value="AhpD-like"/>
</dbReference>